<keyword evidence="1" id="KW-0732">Signal</keyword>
<gene>
    <name evidence="4" type="ordered locus">Terro_3938</name>
</gene>
<dbReference type="STRING" id="926566.Terro_3938"/>
<feature type="signal peptide" evidence="1">
    <location>
        <begin position="1"/>
        <end position="32"/>
    </location>
</feature>
<dbReference type="KEGG" id="trs:Terro_3938"/>
<dbReference type="Pfam" id="PF12969">
    <property type="entry name" value="DUF3857"/>
    <property type="match status" value="1"/>
</dbReference>
<proteinExistence type="predicted"/>
<feature type="domain" description="Transglutaminase-like" evidence="2">
    <location>
        <begin position="291"/>
        <end position="367"/>
    </location>
</feature>
<feature type="chain" id="PRO_5003684253" evidence="1">
    <location>
        <begin position="33"/>
        <end position="667"/>
    </location>
</feature>
<evidence type="ECO:0000313" key="4">
    <source>
        <dbReference type="EMBL" id="AFL90146.1"/>
    </source>
</evidence>
<dbReference type="Pfam" id="PF01841">
    <property type="entry name" value="Transglut_core"/>
    <property type="match status" value="1"/>
</dbReference>
<feature type="domain" description="DUF3857" evidence="3">
    <location>
        <begin position="71"/>
        <end position="221"/>
    </location>
</feature>
<sequence>MLPFSLPQVSSRPLSLLLASVLCAAACAPVHAKDQVPDWVRTAAATKTPEIPADSDAVFLLEDTTYTVATDGTITQHVRKVVRILRPQGRRYGSMFAGFNSTSKIKSLHLWSIGPDGKEYAVKDNELTEVGRGEGFELYSDSRARGGKPPALDPGAVAAIEYEVVEHPYSNHILWFPGENVPVAQEHFQVDLPPGFTMKTHWKGKALAQSQDLEHGRTAWDVLNQAGLHVKDAPPLAPNQLASAARMDLYFQGPGAGGQYGAMTADWQSIGEWFERLAKDRNKPDAAITAKAQELVAGKAGFRERVDAIASFVQSGIRYVAIEIAIGGMQPHNASDVFRARYGDCKDKATLLSAMLNAVGIRSTWVLVDTERGMISSDAPSLMGNHMIAAIELPADYKPEGMYSIVTENSGKRFLIFDPTWEKTPFGHLERELQGSDALLVDGANSQAIRLPILKPEQNRVERRASFQLAADGSLDGKVTENQLGDIARDRRYSSMEDEKQQQDSLDHALAGDLLSFHVGDVKLEHAAELEHDLLFSYSVKADRFAQPMGELLGVRPRVLGREALRVDAKKREVPIDLEMTREVHDDFTIGLPAGYDVDELPPAVDLDLGFASYRSASKVENHSIHYTRTYTVRELTLPADRYPDVQKLARTIAGDEQSSAVLKRTK</sequence>
<dbReference type="Proteomes" id="UP000006056">
    <property type="component" value="Chromosome"/>
</dbReference>
<dbReference type="Gene3D" id="2.60.40.3140">
    <property type="match status" value="1"/>
</dbReference>
<accession>I3ZLM8</accession>
<keyword evidence="4" id="KW-0378">Hydrolase</keyword>
<dbReference type="GO" id="GO:0008233">
    <property type="term" value="F:peptidase activity"/>
    <property type="evidence" value="ECO:0007669"/>
    <property type="project" value="UniProtKB-KW"/>
</dbReference>
<dbReference type="InterPro" id="IPR024618">
    <property type="entry name" value="DUF3857"/>
</dbReference>
<reference evidence="4 5" key="1">
    <citation type="submission" date="2012-06" db="EMBL/GenBank/DDBJ databases">
        <title>Complete genome of Terriglobus roseus DSM 18391.</title>
        <authorList>
            <consortium name="US DOE Joint Genome Institute (JGI-PGF)"/>
            <person name="Lucas S."/>
            <person name="Copeland A."/>
            <person name="Lapidus A."/>
            <person name="Glavina del Rio T."/>
            <person name="Dalin E."/>
            <person name="Tice H."/>
            <person name="Bruce D."/>
            <person name="Goodwin L."/>
            <person name="Pitluck S."/>
            <person name="Peters L."/>
            <person name="Mikhailova N."/>
            <person name="Munk A.C.C."/>
            <person name="Kyrpides N."/>
            <person name="Mavromatis K."/>
            <person name="Ivanova N."/>
            <person name="Brettin T."/>
            <person name="Detter J.C."/>
            <person name="Han C."/>
            <person name="Larimer F."/>
            <person name="Land M."/>
            <person name="Hauser L."/>
            <person name="Markowitz V."/>
            <person name="Cheng J.-F."/>
            <person name="Hugenholtz P."/>
            <person name="Woyke T."/>
            <person name="Wu D."/>
            <person name="Brambilla E."/>
            <person name="Klenk H.-P."/>
            <person name="Eisen J.A."/>
        </authorList>
    </citation>
    <scope>NUCLEOTIDE SEQUENCE [LARGE SCALE GENOMIC DNA]</scope>
    <source>
        <strain evidence="5">DSM 18391 / NRRL B-41598 / KBS 63</strain>
    </source>
</reference>
<dbReference type="HOGENOM" id="CLU_027424_1_0_0"/>
<dbReference type="EMBL" id="CP003379">
    <property type="protein sequence ID" value="AFL90146.1"/>
    <property type="molecule type" value="Genomic_DNA"/>
</dbReference>
<dbReference type="Gene3D" id="3.10.620.30">
    <property type="match status" value="1"/>
</dbReference>
<protein>
    <submittedName>
        <fullName evidence="4">Transglutaminase-like enzyme, predicted cysteine protease</fullName>
    </submittedName>
</protein>
<dbReference type="eggNOG" id="COG1305">
    <property type="taxonomic scope" value="Bacteria"/>
</dbReference>
<dbReference type="AlphaFoldDB" id="I3ZLM8"/>
<dbReference type="InterPro" id="IPR038765">
    <property type="entry name" value="Papain-like_cys_pep_sf"/>
</dbReference>
<dbReference type="InterPro" id="IPR002931">
    <property type="entry name" value="Transglutaminase-like"/>
</dbReference>
<evidence type="ECO:0000259" key="3">
    <source>
        <dbReference type="Pfam" id="PF12969"/>
    </source>
</evidence>
<organism evidence="4 5">
    <name type="scientific">Terriglobus roseus (strain DSM 18391 / NRRL B-41598 / KBS 63)</name>
    <dbReference type="NCBI Taxonomy" id="926566"/>
    <lineage>
        <taxon>Bacteria</taxon>
        <taxon>Pseudomonadati</taxon>
        <taxon>Acidobacteriota</taxon>
        <taxon>Terriglobia</taxon>
        <taxon>Terriglobales</taxon>
        <taxon>Acidobacteriaceae</taxon>
        <taxon>Terriglobus</taxon>
    </lineage>
</organism>
<name>I3ZLM8_TERRK</name>
<dbReference type="Gene3D" id="2.60.120.1130">
    <property type="match status" value="1"/>
</dbReference>
<keyword evidence="5" id="KW-1185">Reference proteome</keyword>
<keyword evidence="4" id="KW-0645">Protease</keyword>
<dbReference type="SUPFAM" id="SSF54001">
    <property type="entry name" value="Cysteine proteinases"/>
    <property type="match status" value="1"/>
</dbReference>
<evidence type="ECO:0000256" key="1">
    <source>
        <dbReference type="SAM" id="SignalP"/>
    </source>
</evidence>
<dbReference type="GO" id="GO:0006508">
    <property type="term" value="P:proteolysis"/>
    <property type="evidence" value="ECO:0007669"/>
    <property type="project" value="UniProtKB-KW"/>
</dbReference>
<evidence type="ECO:0000259" key="2">
    <source>
        <dbReference type="Pfam" id="PF01841"/>
    </source>
</evidence>
<evidence type="ECO:0000313" key="5">
    <source>
        <dbReference type="Proteomes" id="UP000006056"/>
    </source>
</evidence>